<evidence type="ECO:0000256" key="2">
    <source>
        <dbReference type="ARBA" id="ARBA00022448"/>
    </source>
</evidence>
<dbReference type="Gene3D" id="2.40.170.20">
    <property type="entry name" value="TonB-dependent receptor, beta-barrel domain"/>
    <property type="match status" value="1"/>
</dbReference>
<dbReference type="InterPro" id="IPR036942">
    <property type="entry name" value="Beta-barrel_TonB_sf"/>
</dbReference>
<dbReference type="InterPro" id="IPR012910">
    <property type="entry name" value="Plug_dom"/>
</dbReference>
<dbReference type="GO" id="GO:0015344">
    <property type="term" value="F:siderophore uptake transmembrane transporter activity"/>
    <property type="evidence" value="ECO:0007669"/>
    <property type="project" value="TreeGrafter"/>
</dbReference>
<evidence type="ECO:0000259" key="8">
    <source>
        <dbReference type="Pfam" id="PF07715"/>
    </source>
</evidence>
<feature type="chain" id="PRO_5036790005" evidence="7">
    <location>
        <begin position="24"/>
        <end position="797"/>
    </location>
</feature>
<keyword evidence="5" id="KW-0472">Membrane</keyword>
<dbReference type="PROSITE" id="PS51257">
    <property type="entry name" value="PROKAR_LIPOPROTEIN"/>
    <property type="match status" value="1"/>
</dbReference>
<keyword evidence="7" id="KW-0732">Signal</keyword>
<dbReference type="EMBL" id="JACRIW010000032">
    <property type="protein sequence ID" value="MBI5168664.1"/>
    <property type="molecule type" value="Genomic_DNA"/>
</dbReference>
<dbReference type="PANTHER" id="PTHR30069">
    <property type="entry name" value="TONB-DEPENDENT OUTER MEMBRANE RECEPTOR"/>
    <property type="match status" value="1"/>
</dbReference>
<comment type="subcellular location">
    <subcellularLocation>
        <location evidence="1">Cell outer membrane</location>
        <topology evidence="1">Multi-pass membrane protein</topology>
    </subcellularLocation>
</comment>
<evidence type="ECO:0000256" key="5">
    <source>
        <dbReference type="ARBA" id="ARBA00023136"/>
    </source>
</evidence>
<proteinExistence type="predicted"/>
<dbReference type="Gene3D" id="2.60.40.1120">
    <property type="entry name" value="Carboxypeptidase-like, regulatory domain"/>
    <property type="match status" value="1"/>
</dbReference>
<keyword evidence="4" id="KW-0812">Transmembrane</keyword>
<dbReference type="Pfam" id="PF13620">
    <property type="entry name" value="CarboxypepD_reg"/>
    <property type="match status" value="1"/>
</dbReference>
<accession>A0A933SAC6</accession>
<evidence type="ECO:0000256" key="4">
    <source>
        <dbReference type="ARBA" id="ARBA00022692"/>
    </source>
</evidence>
<evidence type="ECO:0000256" key="3">
    <source>
        <dbReference type="ARBA" id="ARBA00022452"/>
    </source>
</evidence>
<dbReference type="InterPro" id="IPR008969">
    <property type="entry name" value="CarboxyPept-like_regulatory"/>
</dbReference>
<protein>
    <submittedName>
        <fullName evidence="9">TonB-dependent receptor</fullName>
    </submittedName>
</protein>
<dbReference type="PROSITE" id="PS00430">
    <property type="entry name" value="TONB_DEPENDENT_REC_1"/>
    <property type="match status" value="1"/>
</dbReference>
<evidence type="ECO:0000313" key="9">
    <source>
        <dbReference type="EMBL" id="MBI5168664.1"/>
    </source>
</evidence>
<feature type="signal peptide" evidence="7">
    <location>
        <begin position="1"/>
        <end position="23"/>
    </location>
</feature>
<organism evidence="9 10">
    <name type="scientific">Eiseniibacteriota bacterium</name>
    <dbReference type="NCBI Taxonomy" id="2212470"/>
    <lineage>
        <taxon>Bacteria</taxon>
        <taxon>Candidatus Eiseniibacteriota</taxon>
    </lineage>
</organism>
<dbReference type="SUPFAM" id="SSF56935">
    <property type="entry name" value="Porins"/>
    <property type="match status" value="1"/>
</dbReference>
<dbReference type="Proteomes" id="UP000696931">
    <property type="component" value="Unassembled WGS sequence"/>
</dbReference>
<keyword evidence="9" id="KW-0675">Receptor</keyword>
<feature type="domain" description="TonB-dependent receptor plug" evidence="8">
    <location>
        <begin position="124"/>
        <end position="226"/>
    </location>
</feature>
<dbReference type="PANTHER" id="PTHR30069:SF57">
    <property type="entry name" value="TONB-DEPENDENT RECEPTOR"/>
    <property type="match status" value="1"/>
</dbReference>
<keyword evidence="3" id="KW-1134">Transmembrane beta strand</keyword>
<dbReference type="SUPFAM" id="SSF49464">
    <property type="entry name" value="Carboxypeptidase regulatory domain-like"/>
    <property type="match status" value="1"/>
</dbReference>
<keyword evidence="6" id="KW-0998">Cell outer membrane</keyword>
<dbReference type="InterPro" id="IPR039426">
    <property type="entry name" value="TonB-dep_rcpt-like"/>
</dbReference>
<dbReference type="Gene3D" id="2.170.130.10">
    <property type="entry name" value="TonB-dependent receptor, plug domain"/>
    <property type="match status" value="1"/>
</dbReference>
<dbReference type="Pfam" id="PF07715">
    <property type="entry name" value="Plug"/>
    <property type="match status" value="1"/>
</dbReference>
<comment type="caution">
    <text evidence="9">The sequence shown here is derived from an EMBL/GenBank/DDBJ whole genome shotgun (WGS) entry which is preliminary data.</text>
</comment>
<keyword evidence="2" id="KW-0813">Transport</keyword>
<dbReference type="InterPro" id="IPR010916">
    <property type="entry name" value="TonB_box_CS"/>
</dbReference>
<dbReference type="GO" id="GO:0009279">
    <property type="term" value="C:cell outer membrane"/>
    <property type="evidence" value="ECO:0007669"/>
    <property type="project" value="UniProtKB-SubCell"/>
</dbReference>
<gene>
    <name evidence="9" type="ORF">HZA61_04160</name>
</gene>
<dbReference type="GO" id="GO:0044718">
    <property type="term" value="P:siderophore transmembrane transport"/>
    <property type="evidence" value="ECO:0007669"/>
    <property type="project" value="TreeGrafter"/>
</dbReference>
<dbReference type="AlphaFoldDB" id="A0A933SAC6"/>
<reference evidence="9" key="1">
    <citation type="submission" date="2020-07" db="EMBL/GenBank/DDBJ databases">
        <title>Huge and variable diversity of episymbiotic CPR bacteria and DPANN archaea in groundwater ecosystems.</title>
        <authorList>
            <person name="He C.Y."/>
            <person name="Keren R."/>
            <person name="Whittaker M."/>
            <person name="Farag I.F."/>
            <person name="Doudna J."/>
            <person name="Cate J.H.D."/>
            <person name="Banfield J.F."/>
        </authorList>
    </citation>
    <scope>NUCLEOTIDE SEQUENCE</scope>
    <source>
        <strain evidence="9">NC_groundwater_1813_Pr3_B-0.1um_71_17</strain>
    </source>
</reference>
<name>A0A933SAC6_UNCEI</name>
<sequence>MRRLPLLLLVLALSCLATPRAFAAGIVRGQVLAAETNQPLAAVRVQLQGARLGALTDERGRFTVTGVPAGVYNVEFSLLGRRREVRFEIAVTPGRPVSLEVALEEEVVAGDSVTVVASPFRRPAESPVSVQNIGAAEIERFPGGNRDISRVIQSLPGVASAATYRNDVLVRGGAPNENRFFVDGVEVPVINHFATQGSSGGPVGMIDVNFVQDVDLFTSAFPASRGNALSSVMEFHMKDGNDDRLARSLTVGASDFGVTLDGPVGAANRVIFSARRSYLQYLASVIGLPFLPTYTDAQLRWHWHPNDRDQFAVLAIGAIDQFELNTDATDTEFQRWVLDNLPETPQWNYTTGATWKHLGTSSVRTLVVSRSMLDNRAKKYFRNDESSASNLLLDYRSREAQTRARAEWTKRAGAWRWIWGAGADRHVYTNSTFQRTVTPAAVLTVDFDSRLVLATGSAFAQATRAFARERFTASLGLRADAADFSRRTSNPLDQLSPRLSGTWQAAPAVRVSASAARYRQLPPYTVLGYRDGGGTLVNRASGVTWIRADHLVAGAEWTSARNSRLTAEAFFKRYADYPYLTRDSISLANLGADYGVIGNAPADARSRGRAYGFEVLAQQRLHRGWYGIAAYTFVRSEFTNGGEDYVNAAWDNRHVVSVTGGRRFARGWEIGGRWRLLGGAPYTPDDVARSSLREVWDVTGRAVPDTRRINAARAGVQHQLDVRVDKQWPFRNGSLQLYLDVQNAYAFAGELAPTLAVRRGADGEPLVDPDDSSRYLVKTLEPESGTPLPTIGLRWNF</sequence>
<evidence type="ECO:0000256" key="1">
    <source>
        <dbReference type="ARBA" id="ARBA00004571"/>
    </source>
</evidence>
<evidence type="ECO:0000256" key="7">
    <source>
        <dbReference type="SAM" id="SignalP"/>
    </source>
</evidence>
<evidence type="ECO:0000313" key="10">
    <source>
        <dbReference type="Proteomes" id="UP000696931"/>
    </source>
</evidence>
<evidence type="ECO:0000256" key="6">
    <source>
        <dbReference type="ARBA" id="ARBA00023237"/>
    </source>
</evidence>
<dbReference type="InterPro" id="IPR037066">
    <property type="entry name" value="Plug_dom_sf"/>
</dbReference>